<dbReference type="Pfam" id="PF07042">
    <property type="entry name" value="TrfA"/>
    <property type="match status" value="1"/>
</dbReference>
<dbReference type="AlphaFoldDB" id="A0A2R5FCG4"/>
<evidence type="ECO:0000313" key="2">
    <source>
        <dbReference type="EMBL" id="GBG14334.1"/>
    </source>
</evidence>
<proteinExistence type="predicted"/>
<accession>A0A2R5FCG4</accession>
<dbReference type="Proteomes" id="UP000245081">
    <property type="component" value="Unassembled WGS sequence"/>
</dbReference>
<organism evidence="2 3">
    <name type="scientific">Novimethylophilus kurashikiensis</name>
    <dbReference type="NCBI Taxonomy" id="1825523"/>
    <lineage>
        <taxon>Bacteria</taxon>
        <taxon>Pseudomonadati</taxon>
        <taxon>Pseudomonadota</taxon>
        <taxon>Betaproteobacteria</taxon>
        <taxon>Nitrosomonadales</taxon>
        <taxon>Methylophilaceae</taxon>
        <taxon>Novimethylophilus</taxon>
    </lineage>
</organism>
<protein>
    <submittedName>
        <fullName evidence="2">Flavocytochrome C</fullName>
    </submittedName>
</protein>
<feature type="region of interest" description="Disordered" evidence="1">
    <location>
        <begin position="216"/>
        <end position="244"/>
    </location>
</feature>
<sequence length="244" mass="27392">MLAAYGGYEIWQEAGSPHLTQDHLDIWLLLIKASYDNPLNQSDKTVTVSFGYREMLRHLGKTGGGADMAWLRDKLTEMRMATYRITCGEQLTVTGLVHKFTQSPGEDGRYEVLLDAELRNLFSAGWTQLNLAHRLALAGRTSAHVLAQWLHAFYSTHRSPVPLGTQKIQMLCGRAEMEAGKFNKLLQEAIEHINNSTIGWKCEVNNGVVSVKKGSHTKLAQRAGHEKSSRPRYDLVAEEDEEDI</sequence>
<evidence type="ECO:0000256" key="1">
    <source>
        <dbReference type="SAM" id="MobiDB-lite"/>
    </source>
</evidence>
<comment type="caution">
    <text evidence="2">The sequence shown here is derived from an EMBL/GenBank/DDBJ whole genome shotgun (WGS) entry which is preliminary data.</text>
</comment>
<evidence type="ECO:0000313" key="3">
    <source>
        <dbReference type="Proteomes" id="UP000245081"/>
    </source>
</evidence>
<feature type="compositionally biased region" description="Basic and acidic residues" evidence="1">
    <location>
        <begin position="223"/>
        <end position="235"/>
    </location>
</feature>
<dbReference type="InterPro" id="IPR010751">
    <property type="entry name" value="TrfA"/>
</dbReference>
<name>A0A2R5FCG4_9PROT</name>
<gene>
    <name evidence="2" type="ORF">NMK_1933</name>
</gene>
<keyword evidence="3" id="KW-1185">Reference proteome</keyword>
<dbReference type="EMBL" id="BDOQ01000007">
    <property type="protein sequence ID" value="GBG14334.1"/>
    <property type="molecule type" value="Genomic_DNA"/>
</dbReference>
<reference evidence="2 3" key="1">
    <citation type="journal article" date="2018" name="Environ. Microbiol.">
        <title>Isolation and genomic characterization of Novimethylophilus kurashikiensis gen. nov. sp. nov., a new lanthanide-dependent methylotrophic species of Methylophilaceae.</title>
        <authorList>
            <person name="Lv H."/>
            <person name="Sahin N."/>
            <person name="Tani A."/>
        </authorList>
    </citation>
    <scope>NUCLEOTIDE SEQUENCE [LARGE SCALE GENOMIC DNA]</scope>
    <source>
        <strain evidence="2 3">La2-4</strain>
    </source>
</reference>